<keyword evidence="2" id="KW-1185">Reference proteome</keyword>
<dbReference type="EMBL" id="JAGMUV010000027">
    <property type="protein sequence ID" value="KAH7118338.1"/>
    <property type="molecule type" value="Genomic_DNA"/>
</dbReference>
<accession>A0A9P9IE46</accession>
<proteinExistence type="predicted"/>
<dbReference type="AlphaFoldDB" id="A0A9P9IE46"/>
<dbReference type="Proteomes" id="UP000738349">
    <property type="component" value="Unassembled WGS sequence"/>
</dbReference>
<evidence type="ECO:0000313" key="1">
    <source>
        <dbReference type="EMBL" id="KAH7118338.1"/>
    </source>
</evidence>
<comment type="caution">
    <text evidence="1">The sequence shown here is derived from an EMBL/GenBank/DDBJ whole genome shotgun (WGS) entry which is preliminary data.</text>
</comment>
<reference evidence="1" key="1">
    <citation type="journal article" date="2021" name="Nat. Commun.">
        <title>Genetic determinants of endophytism in the Arabidopsis root mycobiome.</title>
        <authorList>
            <person name="Mesny F."/>
            <person name="Miyauchi S."/>
            <person name="Thiergart T."/>
            <person name="Pickel B."/>
            <person name="Atanasova L."/>
            <person name="Karlsson M."/>
            <person name="Huettel B."/>
            <person name="Barry K.W."/>
            <person name="Haridas S."/>
            <person name="Chen C."/>
            <person name="Bauer D."/>
            <person name="Andreopoulos W."/>
            <person name="Pangilinan J."/>
            <person name="LaButti K."/>
            <person name="Riley R."/>
            <person name="Lipzen A."/>
            <person name="Clum A."/>
            <person name="Drula E."/>
            <person name="Henrissat B."/>
            <person name="Kohler A."/>
            <person name="Grigoriev I.V."/>
            <person name="Martin F.M."/>
            <person name="Hacquard S."/>
        </authorList>
    </citation>
    <scope>NUCLEOTIDE SEQUENCE</scope>
    <source>
        <strain evidence="1">MPI-CAGE-AT-0147</strain>
    </source>
</reference>
<protein>
    <submittedName>
        <fullName evidence="1">Uncharacterized protein</fullName>
    </submittedName>
</protein>
<name>A0A9P9IE46_9HYPO</name>
<evidence type="ECO:0000313" key="2">
    <source>
        <dbReference type="Proteomes" id="UP000738349"/>
    </source>
</evidence>
<gene>
    <name evidence="1" type="ORF">EDB81DRAFT_701343</name>
</gene>
<organism evidence="1 2">
    <name type="scientific">Dactylonectria macrodidyma</name>
    <dbReference type="NCBI Taxonomy" id="307937"/>
    <lineage>
        <taxon>Eukaryota</taxon>
        <taxon>Fungi</taxon>
        <taxon>Dikarya</taxon>
        <taxon>Ascomycota</taxon>
        <taxon>Pezizomycotina</taxon>
        <taxon>Sordariomycetes</taxon>
        <taxon>Hypocreomycetidae</taxon>
        <taxon>Hypocreales</taxon>
        <taxon>Nectriaceae</taxon>
        <taxon>Dactylonectria</taxon>
    </lineage>
</organism>
<dbReference type="OrthoDB" id="4525964at2759"/>
<sequence length="223" mass="24913">MLSAVRYQDLQDFNGLPAVREILARGDLGFIINGLPHRFEQDKLTPLQNVKIQKIDLATSSSPALDTLARTMESLHKLSHTVFKNISHGVELPWEKYLGEMHEFAAPGKDELQVIPWGEPIENKWSTLTLAVNFSSTEEALVLFGAALSVFTEGITPEPTGCEIDKGLLLTISKHAGSQWLVYYVRPNQDVFYTRTAGALMTPLSTKEYESRKRVKDLEGVVL</sequence>